<organism evidence="1 2">
    <name type="scientific">Carnobacterium maltaromaticum</name>
    <name type="common">Carnobacterium piscicola</name>
    <dbReference type="NCBI Taxonomy" id="2751"/>
    <lineage>
        <taxon>Bacteria</taxon>
        <taxon>Bacillati</taxon>
        <taxon>Bacillota</taxon>
        <taxon>Bacilli</taxon>
        <taxon>Lactobacillales</taxon>
        <taxon>Carnobacteriaceae</taxon>
        <taxon>Carnobacterium</taxon>
    </lineage>
</organism>
<comment type="caution">
    <text evidence="1">The sequence shown here is derived from an EMBL/GenBank/DDBJ whole genome shotgun (WGS) entry which is preliminary data.</text>
</comment>
<sequence>MPKSITVKKLPGATVVALNELATKAGVSQNVYVKTLLQNHVDSVAVHGAYQRFEHLVNQTAKVIEKNTDVLEKFIEINS</sequence>
<dbReference type="RefSeq" id="WP_318589712.1">
    <property type="nucleotide sequence ID" value="NZ_JAVBVO010000024.1"/>
</dbReference>
<accession>A0AAW9K915</accession>
<evidence type="ECO:0008006" key="3">
    <source>
        <dbReference type="Google" id="ProtNLM"/>
    </source>
</evidence>
<name>A0AAW9K915_CARML</name>
<protein>
    <recommendedName>
        <fullName evidence="3">CopG family transcriptional regulator</fullName>
    </recommendedName>
</protein>
<proteinExistence type="predicted"/>
<gene>
    <name evidence="1" type="ORF">RAK27_18720</name>
</gene>
<reference evidence="1" key="1">
    <citation type="submission" date="2023-08" db="EMBL/GenBank/DDBJ databases">
        <title>Genomic characterization of piscicolin 126 produced by Carnobacterium maltaromaticum CM22 strain isolated from salmon (Salmo salar).</title>
        <authorList>
            <person name="Gonzalez-Gragera E."/>
            <person name="Garcia-Lopez J.D."/>
            <person name="Teso-Perez C."/>
            <person name="Gimenez-Hernandez I."/>
            <person name="Peralta-Sanchez J.M."/>
            <person name="Valdivia E."/>
            <person name="Montalban-Lopez M."/>
            <person name="Martin-Platero A.M."/>
            <person name="Banos A."/>
            <person name="Martinez-Bueno M."/>
        </authorList>
    </citation>
    <scope>NUCLEOTIDE SEQUENCE</scope>
    <source>
        <strain evidence="1">CM22</strain>
    </source>
</reference>
<evidence type="ECO:0000313" key="1">
    <source>
        <dbReference type="EMBL" id="MDZ5760679.1"/>
    </source>
</evidence>
<dbReference type="AlphaFoldDB" id="A0AAW9K915"/>
<dbReference type="Proteomes" id="UP001290462">
    <property type="component" value="Unassembled WGS sequence"/>
</dbReference>
<evidence type="ECO:0000313" key="2">
    <source>
        <dbReference type="Proteomes" id="UP001290462"/>
    </source>
</evidence>
<dbReference type="EMBL" id="JAVBVO010000024">
    <property type="protein sequence ID" value="MDZ5760679.1"/>
    <property type="molecule type" value="Genomic_DNA"/>
</dbReference>